<protein>
    <submittedName>
        <fullName evidence="2">Uncharacterized protein</fullName>
    </submittedName>
</protein>
<gene>
    <name evidence="2" type="ORF">R1sor_013805</name>
</gene>
<feature type="region of interest" description="Disordered" evidence="1">
    <location>
        <begin position="28"/>
        <end position="50"/>
    </location>
</feature>
<keyword evidence="3" id="KW-1185">Reference proteome</keyword>
<feature type="region of interest" description="Disordered" evidence="1">
    <location>
        <begin position="64"/>
        <end position="134"/>
    </location>
</feature>
<evidence type="ECO:0000256" key="1">
    <source>
        <dbReference type="SAM" id="MobiDB-lite"/>
    </source>
</evidence>
<reference evidence="2 3" key="1">
    <citation type="submission" date="2024-09" db="EMBL/GenBank/DDBJ databases">
        <title>Chromosome-scale assembly of Riccia sorocarpa.</title>
        <authorList>
            <person name="Paukszto L."/>
        </authorList>
    </citation>
    <scope>NUCLEOTIDE SEQUENCE [LARGE SCALE GENOMIC DNA]</scope>
    <source>
        <strain evidence="2">LP-2024</strain>
        <tissue evidence="2">Aerial parts of the thallus</tissue>
    </source>
</reference>
<dbReference type="Proteomes" id="UP001633002">
    <property type="component" value="Unassembled WGS sequence"/>
</dbReference>
<sequence>MDADLESLAAQIARNAAESKRLQDLLHERRKSKEAAEIQLGIPSAAERNASHANIKNIYQGGSMGTVGHNGGPLKTPVVHQSSIDPQKPSSSQAPQQMGTVAPDQGKKAEENQEVQLKQQASTPHQDVDADGFTRVGRGRTQVAHRLKTPTMNSFAVLQVEDSNTEEPESSEAQGKPILQADPKYLQTEANVNNKPDTVMEITPTGAEKSHVLNAGTEEQKDNQIEPEAMDIIKDKRKRDSEAEAARSAAAKPNHQSS</sequence>
<organism evidence="2 3">
    <name type="scientific">Riccia sorocarpa</name>
    <dbReference type="NCBI Taxonomy" id="122646"/>
    <lineage>
        <taxon>Eukaryota</taxon>
        <taxon>Viridiplantae</taxon>
        <taxon>Streptophyta</taxon>
        <taxon>Embryophyta</taxon>
        <taxon>Marchantiophyta</taxon>
        <taxon>Marchantiopsida</taxon>
        <taxon>Marchantiidae</taxon>
        <taxon>Marchantiales</taxon>
        <taxon>Ricciaceae</taxon>
        <taxon>Riccia</taxon>
    </lineage>
</organism>
<feature type="region of interest" description="Disordered" evidence="1">
    <location>
        <begin position="206"/>
        <end position="258"/>
    </location>
</feature>
<feature type="compositionally biased region" description="Basic and acidic residues" evidence="1">
    <location>
        <begin position="231"/>
        <end position="245"/>
    </location>
</feature>
<proteinExistence type="predicted"/>
<evidence type="ECO:0000313" key="2">
    <source>
        <dbReference type="EMBL" id="KAL3687496.1"/>
    </source>
</evidence>
<dbReference type="EMBL" id="JBJQOH010000004">
    <property type="protein sequence ID" value="KAL3687496.1"/>
    <property type="molecule type" value="Genomic_DNA"/>
</dbReference>
<accession>A0ABD3H9K0</accession>
<dbReference type="AlphaFoldDB" id="A0ABD3H9K0"/>
<comment type="caution">
    <text evidence="2">The sequence shown here is derived from an EMBL/GenBank/DDBJ whole genome shotgun (WGS) entry which is preliminary data.</text>
</comment>
<feature type="region of interest" description="Disordered" evidence="1">
    <location>
        <begin position="161"/>
        <end position="181"/>
    </location>
</feature>
<feature type="compositionally biased region" description="Low complexity" evidence="1">
    <location>
        <begin position="86"/>
        <end position="97"/>
    </location>
</feature>
<evidence type="ECO:0000313" key="3">
    <source>
        <dbReference type="Proteomes" id="UP001633002"/>
    </source>
</evidence>
<feature type="compositionally biased region" description="Polar residues" evidence="1">
    <location>
        <begin position="114"/>
        <end position="125"/>
    </location>
</feature>
<name>A0ABD3H9K0_9MARC</name>